<dbReference type="Pfam" id="PF12535">
    <property type="entry name" value="Nudix_N"/>
    <property type="match status" value="1"/>
</dbReference>
<dbReference type="PROSITE" id="PS51462">
    <property type="entry name" value="NUDIX"/>
    <property type="match status" value="1"/>
</dbReference>
<dbReference type="SUPFAM" id="SSF55811">
    <property type="entry name" value="Nudix"/>
    <property type="match status" value="1"/>
</dbReference>
<comment type="similarity">
    <text evidence="1">Belongs to the Nudix hydrolase family.</text>
</comment>
<name>A0A6J4KHT6_9CHLR</name>
<dbReference type="InterPro" id="IPR000086">
    <property type="entry name" value="NUDIX_hydrolase_dom"/>
</dbReference>
<accession>A0A6J4KHT6</accession>
<dbReference type="Pfam" id="PF00293">
    <property type="entry name" value="NUDIX"/>
    <property type="match status" value="1"/>
</dbReference>
<reference evidence="4" key="1">
    <citation type="submission" date="2020-02" db="EMBL/GenBank/DDBJ databases">
        <authorList>
            <person name="Meier V. D."/>
        </authorList>
    </citation>
    <scope>NUCLEOTIDE SEQUENCE</scope>
    <source>
        <strain evidence="4">AVDCRST_MAG77</strain>
    </source>
</reference>
<evidence type="ECO:0000259" key="3">
    <source>
        <dbReference type="PROSITE" id="PS51462"/>
    </source>
</evidence>
<organism evidence="4">
    <name type="scientific">uncultured Chloroflexota bacterium</name>
    <dbReference type="NCBI Taxonomy" id="166587"/>
    <lineage>
        <taxon>Bacteria</taxon>
        <taxon>Bacillati</taxon>
        <taxon>Chloroflexota</taxon>
        <taxon>environmental samples</taxon>
    </lineage>
</organism>
<protein>
    <recommendedName>
        <fullName evidence="3">Nudix hydrolase domain-containing protein</fullName>
    </recommendedName>
</protein>
<dbReference type="EMBL" id="CADCTC010000313">
    <property type="protein sequence ID" value="CAA9305223.1"/>
    <property type="molecule type" value="Genomic_DNA"/>
</dbReference>
<keyword evidence="2" id="KW-0378">Hydrolase</keyword>
<dbReference type="InterPro" id="IPR059176">
    <property type="entry name" value="UDP-X_N"/>
</dbReference>
<dbReference type="GO" id="GO:0016787">
    <property type="term" value="F:hydrolase activity"/>
    <property type="evidence" value="ECO:0007669"/>
    <property type="project" value="UniProtKB-KW"/>
</dbReference>
<sequence length="220" mass="24422">MVEREQALFHLADELRGIALLGLAYAQNSHDRDRYERVLAAAARLVGVTERHPTDEPGGAERVLATFRENLAHVSPVAGAEAVVVRGGRILLHRRADSGLWAMCGGLAEIGETLAEAAARELWEEARVQGRVTRLLGVFDSLRWDMRTRAHMYAAVFEVESTDEPQPTPEATAFGFFGPSDLPPLSPSHQRRVQVILQLVRGERPVPFVDLPTPRPEHRE</sequence>
<evidence type="ECO:0000256" key="1">
    <source>
        <dbReference type="ARBA" id="ARBA00005582"/>
    </source>
</evidence>
<dbReference type="AlphaFoldDB" id="A0A6J4KHT6"/>
<dbReference type="Gene3D" id="6.10.250.1120">
    <property type="match status" value="1"/>
</dbReference>
<evidence type="ECO:0000256" key="2">
    <source>
        <dbReference type="ARBA" id="ARBA00022801"/>
    </source>
</evidence>
<dbReference type="InterPro" id="IPR020084">
    <property type="entry name" value="NUDIX_hydrolase_CS"/>
</dbReference>
<dbReference type="Gene3D" id="3.90.79.10">
    <property type="entry name" value="Nucleoside Triphosphate Pyrophosphohydrolase"/>
    <property type="match status" value="1"/>
</dbReference>
<feature type="domain" description="Nudix hydrolase" evidence="3">
    <location>
        <begin position="75"/>
        <end position="199"/>
    </location>
</feature>
<evidence type="ECO:0000313" key="4">
    <source>
        <dbReference type="EMBL" id="CAA9305223.1"/>
    </source>
</evidence>
<gene>
    <name evidence="4" type="ORF">AVDCRST_MAG77-6026</name>
</gene>
<dbReference type="InterPro" id="IPR015797">
    <property type="entry name" value="NUDIX_hydrolase-like_dom_sf"/>
</dbReference>
<dbReference type="PANTHER" id="PTHR43736:SF1">
    <property type="entry name" value="DIHYDRONEOPTERIN TRIPHOSPHATE DIPHOSPHATASE"/>
    <property type="match status" value="1"/>
</dbReference>
<dbReference type="PROSITE" id="PS00893">
    <property type="entry name" value="NUDIX_BOX"/>
    <property type="match status" value="1"/>
</dbReference>
<proteinExistence type="inferred from homology"/>
<dbReference type="PANTHER" id="PTHR43736">
    <property type="entry name" value="ADP-RIBOSE PYROPHOSPHATASE"/>
    <property type="match status" value="1"/>
</dbReference>